<sequence length="91" mass="10058">MCRRREKGFLGEELLETQAIQAGALLGAWTEKCDGGGRVSYVVWETGVGVGWWDVLEELCMRELLLWDLRSVRGQGIMHQGSHGFGGYSGA</sequence>
<gene>
    <name evidence="1" type="ORF">GSTUM_00002536001</name>
</gene>
<organism evidence="1 2">
    <name type="scientific">Tuber melanosporum (strain Mel28)</name>
    <name type="common">Perigord black truffle</name>
    <dbReference type="NCBI Taxonomy" id="656061"/>
    <lineage>
        <taxon>Eukaryota</taxon>
        <taxon>Fungi</taxon>
        <taxon>Dikarya</taxon>
        <taxon>Ascomycota</taxon>
        <taxon>Pezizomycotina</taxon>
        <taxon>Pezizomycetes</taxon>
        <taxon>Pezizales</taxon>
        <taxon>Tuberaceae</taxon>
        <taxon>Tuber</taxon>
    </lineage>
</organism>
<dbReference type="InParanoid" id="D5G7F2"/>
<dbReference type="Proteomes" id="UP000006911">
    <property type="component" value="Unassembled WGS sequence"/>
</dbReference>
<evidence type="ECO:0000313" key="2">
    <source>
        <dbReference type="Proteomes" id="UP000006911"/>
    </source>
</evidence>
<dbReference type="GeneID" id="9188469"/>
<evidence type="ECO:0000313" key="1">
    <source>
        <dbReference type="EMBL" id="CAZ80445.1"/>
    </source>
</evidence>
<reference evidence="1 2" key="1">
    <citation type="journal article" date="2010" name="Nature">
        <title>Perigord black truffle genome uncovers evolutionary origins and mechanisms of symbiosis.</title>
        <authorList>
            <person name="Martin F."/>
            <person name="Kohler A."/>
            <person name="Murat C."/>
            <person name="Balestrini R."/>
            <person name="Coutinho P.M."/>
            <person name="Jaillon O."/>
            <person name="Montanini B."/>
            <person name="Morin E."/>
            <person name="Noel B."/>
            <person name="Percudani R."/>
            <person name="Porcel B."/>
            <person name="Rubini A."/>
            <person name="Amicucci A."/>
            <person name="Amselem J."/>
            <person name="Anthouard V."/>
            <person name="Arcioni S."/>
            <person name="Artiguenave F."/>
            <person name="Aury J.M."/>
            <person name="Ballario P."/>
            <person name="Bolchi A."/>
            <person name="Brenna A."/>
            <person name="Brun A."/>
            <person name="Buee M."/>
            <person name="Cantarel B."/>
            <person name="Chevalier G."/>
            <person name="Couloux A."/>
            <person name="Da Silva C."/>
            <person name="Denoeud F."/>
            <person name="Duplessis S."/>
            <person name="Ghignone S."/>
            <person name="Hilselberger B."/>
            <person name="Iotti M."/>
            <person name="Marcais B."/>
            <person name="Mello A."/>
            <person name="Miranda M."/>
            <person name="Pacioni G."/>
            <person name="Quesneville H."/>
            <person name="Riccioni C."/>
            <person name="Ruotolo R."/>
            <person name="Splivallo R."/>
            <person name="Stocchi V."/>
            <person name="Tisserant E."/>
            <person name="Viscomi A.R."/>
            <person name="Zambonelli A."/>
            <person name="Zampieri E."/>
            <person name="Henrissat B."/>
            <person name="Lebrun M.H."/>
            <person name="Paolocci F."/>
            <person name="Bonfante P."/>
            <person name="Ottonello S."/>
            <person name="Wincker P."/>
        </authorList>
    </citation>
    <scope>NUCLEOTIDE SEQUENCE [LARGE SCALE GENOMIC DNA]</scope>
    <source>
        <strain evidence="1 2">Mel28</strain>
    </source>
</reference>
<protein>
    <submittedName>
        <fullName evidence="1">(Perigord truffle) hypothetical protein</fullName>
    </submittedName>
</protein>
<dbReference type="RefSeq" id="XP_002836254.1">
    <property type="nucleotide sequence ID" value="XM_002836208.1"/>
</dbReference>
<proteinExistence type="predicted"/>
<dbReference type="AlphaFoldDB" id="D5G7F2"/>
<dbReference type="HOGENOM" id="CLU_2428659_0_0_1"/>
<accession>D5G7F2</accession>
<keyword evidence="2" id="KW-1185">Reference proteome</keyword>
<dbReference type="KEGG" id="tml:GSTUM_00002536001"/>
<dbReference type="EMBL" id="FN430026">
    <property type="protein sequence ID" value="CAZ80445.1"/>
    <property type="molecule type" value="Genomic_DNA"/>
</dbReference>
<name>D5G7F2_TUBMM</name>